<dbReference type="AlphaFoldDB" id="A0A2N6SW52"/>
<dbReference type="CDD" id="cd00599">
    <property type="entry name" value="GH25_muramidase"/>
    <property type="match status" value="1"/>
</dbReference>
<sequence length="266" mass="28427">MCCRFTRSRRTPTPRPRSAINSRTLTGVDVSEWQDGLPLSAAAAAGHRFAIVRACDGTYADPVFASHVADARRSGLLVGAYWYVRHPLEGTTFREQARVVAKQLVSAFGTVLDDAPAVWLDVETVSHRLGVDDVVAAARALEAEGVRCAGMYATRSYWRLRRSPAFGDGPCEVPGGLWLAQWPGGALKGDEDGCGGHEGAIAGGGHEGSSAYPGDDHRAWRPFRGRTPDLWQFTDRGSVAGFTVDVNAFRGDEGDLARLLAGVGSG</sequence>
<reference evidence="3 4" key="1">
    <citation type="submission" date="2017-09" db="EMBL/GenBank/DDBJ databases">
        <title>Bacterial strain isolated from the female urinary microbiota.</title>
        <authorList>
            <person name="Thomas-White K."/>
            <person name="Kumar N."/>
            <person name="Forster S."/>
            <person name="Putonti C."/>
            <person name="Lawley T."/>
            <person name="Wolfe A.J."/>
        </authorList>
    </citation>
    <scope>NUCLEOTIDE SEQUENCE [LARGE SCALE GENOMIC DNA]</scope>
    <source>
        <strain evidence="3 4">UMB0908</strain>
    </source>
</reference>
<name>A0A2N6SW52_9CORY</name>
<dbReference type="Proteomes" id="UP000235363">
    <property type="component" value="Unassembled WGS sequence"/>
</dbReference>
<dbReference type="GO" id="GO:0009253">
    <property type="term" value="P:peptidoglycan catabolic process"/>
    <property type="evidence" value="ECO:0007669"/>
    <property type="project" value="InterPro"/>
</dbReference>
<dbReference type="PANTHER" id="PTHR34135:SF2">
    <property type="entry name" value="LYSOZYME"/>
    <property type="match status" value="1"/>
</dbReference>
<dbReference type="SUPFAM" id="SSF51445">
    <property type="entry name" value="(Trans)glycosidases"/>
    <property type="match status" value="1"/>
</dbReference>
<dbReference type="InterPro" id="IPR017853">
    <property type="entry name" value="GH"/>
</dbReference>
<accession>A0A2N6SW52</accession>
<dbReference type="EMBL" id="PNHF01000034">
    <property type="protein sequence ID" value="PMC61297.1"/>
    <property type="molecule type" value="Genomic_DNA"/>
</dbReference>
<evidence type="ECO:0000256" key="2">
    <source>
        <dbReference type="SAM" id="MobiDB-lite"/>
    </source>
</evidence>
<proteinExistence type="inferred from homology"/>
<evidence type="ECO:0000313" key="3">
    <source>
        <dbReference type="EMBL" id="PMC61297.1"/>
    </source>
</evidence>
<feature type="compositionally biased region" description="Gly residues" evidence="2">
    <location>
        <begin position="196"/>
        <end position="207"/>
    </location>
</feature>
<dbReference type="PANTHER" id="PTHR34135">
    <property type="entry name" value="LYSOZYME"/>
    <property type="match status" value="1"/>
</dbReference>
<dbReference type="InterPro" id="IPR002053">
    <property type="entry name" value="Glyco_hydro_25"/>
</dbReference>
<organism evidence="3 4">
    <name type="scientific">Corynebacterium xerosis</name>
    <dbReference type="NCBI Taxonomy" id="1725"/>
    <lineage>
        <taxon>Bacteria</taxon>
        <taxon>Bacillati</taxon>
        <taxon>Actinomycetota</taxon>
        <taxon>Actinomycetes</taxon>
        <taxon>Mycobacteriales</taxon>
        <taxon>Corynebacteriaceae</taxon>
        <taxon>Corynebacterium</taxon>
    </lineage>
</organism>
<evidence type="ECO:0000256" key="1">
    <source>
        <dbReference type="ARBA" id="ARBA00010646"/>
    </source>
</evidence>
<dbReference type="GO" id="GO:0016052">
    <property type="term" value="P:carbohydrate catabolic process"/>
    <property type="evidence" value="ECO:0007669"/>
    <property type="project" value="TreeGrafter"/>
</dbReference>
<gene>
    <name evidence="3" type="ORF">CJ204_11680</name>
</gene>
<dbReference type="GO" id="GO:0016998">
    <property type="term" value="P:cell wall macromolecule catabolic process"/>
    <property type="evidence" value="ECO:0007669"/>
    <property type="project" value="InterPro"/>
</dbReference>
<dbReference type="PROSITE" id="PS51904">
    <property type="entry name" value="GLYCOSYL_HYDROL_F25_2"/>
    <property type="match status" value="1"/>
</dbReference>
<dbReference type="Gene3D" id="3.20.20.80">
    <property type="entry name" value="Glycosidases"/>
    <property type="match status" value="1"/>
</dbReference>
<feature type="region of interest" description="Disordered" evidence="2">
    <location>
        <begin position="194"/>
        <end position="213"/>
    </location>
</feature>
<dbReference type="Pfam" id="PF01183">
    <property type="entry name" value="Glyco_hydro_25"/>
    <property type="match status" value="1"/>
</dbReference>
<comment type="caution">
    <text evidence="3">The sequence shown here is derived from an EMBL/GenBank/DDBJ whole genome shotgun (WGS) entry which is preliminary data.</text>
</comment>
<evidence type="ECO:0000313" key="4">
    <source>
        <dbReference type="Proteomes" id="UP000235363"/>
    </source>
</evidence>
<protein>
    <submittedName>
        <fullName evidence="3">Uncharacterized protein</fullName>
    </submittedName>
</protein>
<comment type="similarity">
    <text evidence="1">Belongs to the glycosyl hydrolase 25 family.</text>
</comment>
<dbReference type="RefSeq" id="WP_102214508.1">
    <property type="nucleotide sequence ID" value="NZ_PNHF01000034.1"/>
</dbReference>
<dbReference type="GO" id="GO:0003796">
    <property type="term" value="F:lysozyme activity"/>
    <property type="evidence" value="ECO:0007669"/>
    <property type="project" value="InterPro"/>
</dbReference>